<feature type="region of interest" description="Disordered" evidence="1">
    <location>
        <begin position="1"/>
        <end position="128"/>
    </location>
</feature>
<evidence type="ECO:0000313" key="3">
    <source>
        <dbReference type="Proteomes" id="UP000070544"/>
    </source>
</evidence>
<sequence>MSGDVDGNSSDAGDSADESRKGGDQGSISTPMNSGHDLAPVAAVNGGDIWSSPQRGPTGPFGGPFGLPAAGPPYPPNPSYPTSGDPAPSLHPHPSFSYAGNNNPMYYSQTGHSPPQGQPPLGDGGNGQAQALAYINAGYYHPHAAVGNHAPDADQRAMSYDPPLTNSSSSINDVGGGGHGHPRRHEELLQLLSSAATYPSHGGMSSTDDGDNALTTINQATSSSTSERLRLKAILSD</sequence>
<evidence type="ECO:0000313" key="2">
    <source>
        <dbReference type="EMBL" id="KXS12033.1"/>
    </source>
</evidence>
<evidence type="ECO:0000256" key="1">
    <source>
        <dbReference type="SAM" id="MobiDB-lite"/>
    </source>
</evidence>
<accession>A0A139A6R7</accession>
<keyword evidence="3" id="KW-1185">Reference proteome</keyword>
<dbReference type="Proteomes" id="UP000070544">
    <property type="component" value="Unassembled WGS sequence"/>
</dbReference>
<feature type="compositionally biased region" description="Pro residues" evidence="1">
    <location>
        <begin position="70"/>
        <end position="79"/>
    </location>
</feature>
<dbReference type="AlphaFoldDB" id="A0A139A6R7"/>
<gene>
    <name evidence="2" type="ORF">M427DRAFT_412617</name>
</gene>
<feature type="compositionally biased region" description="Polar residues" evidence="1">
    <location>
        <begin position="98"/>
        <end position="113"/>
    </location>
</feature>
<dbReference type="EMBL" id="KQ965792">
    <property type="protein sequence ID" value="KXS12033.1"/>
    <property type="molecule type" value="Genomic_DNA"/>
</dbReference>
<proteinExistence type="predicted"/>
<feature type="compositionally biased region" description="Low complexity" evidence="1">
    <location>
        <begin position="1"/>
        <end position="13"/>
    </location>
</feature>
<protein>
    <submittedName>
        <fullName evidence="2">Uncharacterized protein</fullName>
    </submittedName>
</protein>
<organism evidence="2 3">
    <name type="scientific">Gonapodya prolifera (strain JEL478)</name>
    <name type="common">Monoblepharis prolifera</name>
    <dbReference type="NCBI Taxonomy" id="1344416"/>
    <lineage>
        <taxon>Eukaryota</taxon>
        <taxon>Fungi</taxon>
        <taxon>Fungi incertae sedis</taxon>
        <taxon>Chytridiomycota</taxon>
        <taxon>Chytridiomycota incertae sedis</taxon>
        <taxon>Monoblepharidomycetes</taxon>
        <taxon>Monoblepharidales</taxon>
        <taxon>Gonapodyaceae</taxon>
        <taxon>Gonapodya</taxon>
    </lineage>
</organism>
<name>A0A139A6R7_GONPJ</name>
<reference evidence="2 3" key="1">
    <citation type="journal article" date="2015" name="Genome Biol. Evol.">
        <title>Phylogenomic analyses indicate that early fungi evolved digesting cell walls of algal ancestors of land plants.</title>
        <authorList>
            <person name="Chang Y."/>
            <person name="Wang S."/>
            <person name="Sekimoto S."/>
            <person name="Aerts A.L."/>
            <person name="Choi C."/>
            <person name="Clum A."/>
            <person name="LaButti K.M."/>
            <person name="Lindquist E.A."/>
            <person name="Yee Ngan C."/>
            <person name="Ohm R.A."/>
            <person name="Salamov A.A."/>
            <person name="Grigoriev I.V."/>
            <person name="Spatafora J.W."/>
            <person name="Berbee M.L."/>
        </authorList>
    </citation>
    <scope>NUCLEOTIDE SEQUENCE [LARGE SCALE GENOMIC DNA]</scope>
    <source>
        <strain evidence="2 3">JEL478</strain>
    </source>
</reference>